<organism evidence="3">
    <name type="scientific">Angiostrongylus costaricensis</name>
    <name type="common">Nematode worm</name>
    <dbReference type="NCBI Taxonomy" id="334426"/>
    <lineage>
        <taxon>Eukaryota</taxon>
        <taxon>Metazoa</taxon>
        <taxon>Ecdysozoa</taxon>
        <taxon>Nematoda</taxon>
        <taxon>Chromadorea</taxon>
        <taxon>Rhabditida</taxon>
        <taxon>Rhabditina</taxon>
        <taxon>Rhabditomorpha</taxon>
        <taxon>Strongyloidea</taxon>
        <taxon>Metastrongylidae</taxon>
        <taxon>Angiostrongylus</taxon>
    </lineage>
</organism>
<accession>A0A0R3Q1G3</accession>
<proteinExistence type="predicted"/>
<sequence>MNINSFVELTTRIGRLRLRRRGSIPALTTFVVYEPTSNCDEEEVEAFYMDLEKFCRECRTFFKVIIGDFKAKICPRRMSEERHIGNHGLECNEPGERLSEFIMTNKTVHGSLYHHGRPASVPTMHVHLHPSPR</sequence>
<gene>
    <name evidence="1" type="ORF">ACOC_LOCUS12848</name>
</gene>
<keyword evidence="2" id="KW-1185">Reference proteome</keyword>
<dbReference type="OMA" id="GLECNEP"/>
<dbReference type="Proteomes" id="UP000267027">
    <property type="component" value="Unassembled WGS sequence"/>
</dbReference>
<evidence type="ECO:0000313" key="1">
    <source>
        <dbReference type="EMBL" id="VDM64433.1"/>
    </source>
</evidence>
<protein>
    <submittedName>
        <fullName evidence="3">Craniofacial development protein 2-like</fullName>
    </submittedName>
</protein>
<name>A0A0R3Q1G3_ANGCS</name>
<evidence type="ECO:0000313" key="2">
    <source>
        <dbReference type="Proteomes" id="UP000267027"/>
    </source>
</evidence>
<evidence type="ECO:0000313" key="3">
    <source>
        <dbReference type="WBParaSite" id="ACOC_0001284701-mRNA-1"/>
    </source>
</evidence>
<reference evidence="1 2" key="2">
    <citation type="submission" date="2018-11" db="EMBL/GenBank/DDBJ databases">
        <authorList>
            <consortium name="Pathogen Informatics"/>
        </authorList>
    </citation>
    <scope>NUCLEOTIDE SEQUENCE [LARGE SCALE GENOMIC DNA]</scope>
    <source>
        <strain evidence="1 2">Costa Rica</strain>
    </source>
</reference>
<dbReference type="WBParaSite" id="ACOC_0001284701-mRNA-1">
    <property type="protein sequence ID" value="ACOC_0001284701-mRNA-1"/>
    <property type="gene ID" value="ACOC_0001284701"/>
</dbReference>
<dbReference type="OrthoDB" id="414666at2759"/>
<dbReference type="EMBL" id="UYYA01005260">
    <property type="protein sequence ID" value="VDM64433.1"/>
    <property type="molecule type" value="Genomic_DNA"/>
</dbReference>
<dbReference type="Gene3D" id="3.60.10.10">
    <property type="entry name" value="Endonuclease/exonuclease/phosphatase"/>
    <property type="match status" value="1"/>
</dbReference>
<dbReference type="AlphaFoldDB" id="A0A0R3Q1G3"/>
<reference evidence="3" key="1">
    <citation type="submission" date="2017-02" db="UniProtKB">
        <authorList>
            <consortium name="WormBaseParasite"/>
        </authorList>
    </citation>
    <scope>IDENTIFICATION</scope>
</reference>
<dbReference type="InterPro" id="IPR036691">
    <property type="entry name" value="Endo/exonu/phosph_ase_sf"/>
</dbReference>